<name>A0A8X8BKR5_POLSE</name>
<feature type="region of interest" description="Disordered" evidence="7">
    <location>
        <begin position="235"/>
        <end position="278"/>
    </location>
</feature>
<keyword evidence="10" id="KW-1185">Reference proteome</keyword>
<feature type="non-terminal residue" evidence="9">
    <location>
        <position position="1"/>
    </location>
</feature>
<dbReference type="PROSITE" id="PS51907">
    <property type="entry name" value="ZF_UBZ3"/>
    <property type="match status" value="1"/>
</dbReference>
<dbReference type="InterPro" id="IPR041298">
    <property type="entry name" value="UBZ3"/>
</dbReference>
<comment type="subcellular location">
    <subcellularLocation>
        <location evidence="1">Nucleus</location>
    </subcellularLocation>
</comment>
<feature type="region of interest" description="Disordered" evidence="7">
    <location>
        <begin position="155"/>
        <end position="174"/>
    </location>
</feature>
<feature type="domain" description="UBZ3-type" evidence="8">
    <location>
        <begin position="201"/>
        <end position="235"/>
    </location>
</feature>
<dbReference type="GO" id="GO:0006281">
    <property type="term" value="P:DNA repair"/>
    <property type="evidence" value="ECO:0007669"/>
    <property type="project" value="UniProtKB-KW"/>
</dbReference>
<evidence type="ECO:0000313" key="10">
    <source>
        <dbReference type="Proteomes" id="UP000886611"/>
    </source>
</evidence>
<organism evidence="9 10">
    <name type="scientific">Polypterus senegalus</name>
    <name type="common">Senegal bichir</name>
    <dbReference type="NCBI Taxonomy" id="55291"/>
    <lineage>
        <taxon>Eukaryota</taxon>
        <taxon>Metazoa</taxon>
        <taxon>Chordata</taxon>
        <taxon>Craniata</taxon>
        <taxon>Vertebrata</taxon>
        <taxon>Euteleostomi</taxon>
        <taxon>Actinopterygii</taxon>
        <taxon>Polypteriformes</taxon>
        <taxon>Polypteridae</taxon>
        <taxon>Polypterus</taxon>
    </lineage>
</organism>
<gene>
    <name evidence="9" type="primary">Polh</name>
    <name evidence="9" type="ORF">GTO96_0014132</name>
</gene>
<evidence type="ECO:0000259" key="8">
    <source>
        <dbReference type="PROSITE" id="PS51907"/>
    </source>
</evidence>
<evidence type="ECO:0000256" key="6">
    <source>
        <dbReference type="ARBA" id="ARBA00023242"/>
    </source>
</evidence>
<sequence length="299" mass="32526">MASCHFRSPALTLLQLSASKFTERPTSLASGITSFLKSEVMPTPCATDNNLIPSASSPKKANSVKKPLTGIELFFKRASEKQEDETLGCPLYPNNTKLCSSEGSESSFLKHSQVKQDTGDFLFFNNRRTNSSSMVMENATGTLELTSQKTYRCGSESKQEEDSGSSDKQILNGSKSTIASKDVAVSCENKDKEAAVPNSIAVEDLVECEKCGKDILVWEMPEHADYHFAVELQSSFSPPSARPHSEQPQATNVPSRGKSKNKGSPGPSPKRSKPHIGNQTLDFFFKKKSVTSGLQDGTE</sequence>
<dbReference type="Proteomes" id="UP000886611">
    <property type="component" value="Unassembled WGS sequence"/>
</dbReference>
<evidence type="ECO:0000256" key="2">
    <source>
        <dbReference type="ARBA" id="ARBA00022679"/>
    </source>
</evidence>
<dbReference type="InterPro" id="IPR052230">
    <property type="entry name" value="DNA_polymerase_eta"/>
</dbReference>
<keyword evidence="3" id="KW-0479">Metal-binding</keyword>
<dbReference type="EMBL" id="JAATIS010008058">
    <property type="protein sequence ID" value="KAG2457932.1"/>
    <property type="molecule type" value="Genomic_DNA"/>
</dbReference>
<keyword evidence="2" id="KW-0808">Transferase</keyword>
<evidence type="ECO:0000313" key="9">
    <source>
        <dbReference type="EMBL" id="KAG2457932.1"/>
    </source>
</evidence>
<keyword evidence="4" id="KW-0227">DNA damage</keyword>
<dbReference type="GO" id="GO:0009314">
    <property type="term" value="P:response to radiation"/>
    <property type="evidence" value="ECO:0007669"/>
    <property type="project" value="TreeGrafter"/>
</dbReference>
<dbReference type="GO" id="GO:0035861">
    <property type="term" value="C:site of double-strand break"/>
    <property type="evidence" value="ECO:0007669"/>
    <property type="project" value="TreeGrafter"/>
</dbReference>
<dbReference type="GO" id="GO:0046872">
    <property type="term" value="F:metal ion binding"/>
    <property type="evidence" value="ECO:0007669"/>
    <property type="project" value="UniProtKB-KW"/>
</dbReference>
<evidence type="ECO:0000256" key="5">
    <source>
        <dbReference type="ARBA" id="ARBA00023204"/>
    </source>
</evidence>
<evidence type="ECO:0000256" key="3">
    <source>
        <dbReference type="ARBA" id="ARBA00022723"/>
    </source>
</evidence>
<comment type="caution">
    <text evidence="9">The sequence shown here is derived from an EMBL/GenBank/DDBJ whole genome shotgun (WGS) entry which is preliminary data.</text>
</comment>
<keyword evidence="5" id="KW-0234">DNA repair</keyword>
<dbReference type="GO" id="GO:0005634">
    <property type="term" value="C:nucleus"/>
    <property type="evidence" value="ECO:0007669"/>
    <property type="project" value="UniProtKB-SubCell"/>
</dbReference>
<proteinExistence type="predicted"/>
<evidence type="ECO:0000256" key="7">
    <source>
        <dbReference type="SAM" id="MobiDB-lite"/>
    </source>
</evidence>
<dbReference type="OrthoDB" id="5723at2759"/>
<dbReference type="GO" id="GO:0003887">
    <property type="term" value="F:DNA-directed DNA polymerase activity"/>
    <property type="evidence" value="ECO:0007669"/>
    <property type="project" value="TreeGrafter"/>
</dbReference>
<dbReference type="PANTHER" id="PTHR45873">
    <property type="entry name" value="DNA POLYMERASE ETA"/>
    <property type="match status" value="1"/>
</dbReference>
<evidence type="ECO:0000256" key="4">
    <source>
        <dbReference type="ARBA" id="ARBA00022763"/>
    </source>
</evidence>
<dbReference type="Pfam" id="PF18439">
    <property type="entry name" value="zf_UBZ"/>
    <property type="match status" value="1"/>
</dbReference>
<protein>
    <submittedName>
        <fullName evidence="9">POLH polymerase</fullName>
    </submittedName>
</protein>
<evidence type="ECO:0000256" key="1">
    <source>
        <dbReference type="ARBA" id="ARBA00004123"/>
    </source>
</evidence>
<feature type="non-terminal residue" evidence="9">
    <location>
        <position position="299"/>
    </location>
</feature>
<reference evidence="9 10" key="1">
    <citation type="journal article" date="2021" name="Cell">
        <title>Tracing the genetic footprints of vertebrate landing in non-teleost ray-finned fishes.</title>
        <authorList>
            <person name="Bi X."/>
            <person name="Wang K."/>
            <person name="Yang L."/>
            <person name="Pan H."/>
            <person name="Jiang H."/>
            <person name="Wei Q."/>
            <person name="Fang M."/>
            <person name="Yu H."/>
            <person name="Zhu C."/>
            <person name="Cai Y."/>
            <person name="He Y."/>
            <person name="Gan X."/>
            <person name="Zeng H."/>
            <person name="Yu D."/>
            <person name="Zhu Y."/>
            <person name="Jiang H."/>
            <person name="Qiu Q."/>
            <person name="Yang H."/>
            <person name="Zhang Y.E."/>
            <person name="Wang W."/>
            <person name="Zhu M."/>
            <person name="He S."/>
            <person name="Zhang G."/>
        </authorList>
    </citation>
    <scope>NUCLEOTIDE SEQUENCE [LARGE SCALE GENOMIC DNA]</scope>
    <source>
        <strain evidence="9">Bchr_013</strain>
    </source>
</reference>
<keyword evidence="6" id="KW-0539">Nucleus</keyword>
<dbReference type="PANTHER" id="PTHR45873:SF1">
    <property type="entry name" value="DNA POLYMERASE ETA"/>
    <property type="match status" value="1"/>
</dbReference>
<dbReference type="GO" id="GO:0005657">
    <property type="term" value="C:replication fork"/>
    <property type="evidence" value="ECO:0007669"/>
    <property type="project" value="TreeGrafter"/>
</dbReference>
<accession>A0A8X8BKR5</accession>
<dbReference type="GO" id="GO:0042276">
    <property type="term" value="P:error-prone translesion synthesis"/>
    <property type="evidence" value="ECO:0007669"/>
    <property type="project" value="TreeGrafter"/>
</dbReference>
<dbReference type="AlphaFoldDB" id="A0A8X8BKR5"/>